<gene>
    <name evidence="2" type="ORF">GGD50_006348</name>
</gene>
<keyword evidence="3" id="KW-1185">Reference proteome</keyword>
<dbReference type="AlphaFoldDB" id="A0A7W8XY26"/>
<evidence type="ECO:0008006" key="4">
    <source>
        <dbReference type="Google" id="ProtNLM"/>
    </source>
</evidence>
<accession>A0A7W8XY26</accession>
<protein>
    <recommendedName>
        <fullName evidence="4">DUF2946 domain-containing protein</fullName>
    </recommendedName>
</protein>
<evidence type="ECO:0000313" key="2">
    <source>
        <dbReference type="EMBL" id="MBB5577693.1"/>
    </source>
</evidence>
<organism evidence="2 3">
    <name type="scientific">Rhizobium paranaense</name>
    <dbReference type="NCBI Taxonomy" id="1650438"/>
    <lineage>
        <taxon>Bacteria</taxon>
        <taxon>Pseudomonadati</taxon>
        <taxon>Pseudomonadota</taxon>
        <taxon>Alphaproteobacteria</taxon>
        <taxon>Hyphomicrobiales</taxon>
        <taxon>Rhizobiaceae</taxon>
        <taxon>Rhizobium/Agrobacterium group</taxon>
        <taxon>Rhizobium</taxon>
    </lineage>
</organism>
<dbReference type="EMBL" id="JACHBI010000023">
    <property type="protein sequence ID" value="MBB5577693.1"/>
    <property type="molecule type" value="Genomic_DNA"/>
</dbReference>
<reference evidence="2 3" key="1">
    <citation type="submission" date="2020-08" db="EMBL/GenBank/DDBJ databases">
        <title>Genomic Encyclopedia of Type Strains, Phase IV (KMG-V): Genome sequencing to study the core and pangenomes of soil and plant-associated prokaryotes.</title>
        <authorList>
            <person name="Whitman W."/>
        </authorList>
    </citation>
    <scope>NUCLEOTIDE SEQUENCE [LARGE SCALE GENOMIC DNA]</scope>
    <source>
        <strain evidence="2 3">SEMIA 4064</strain>
    </source>
</reference>
<dbReference type="RefSeq" id="WP_183940959.1">
    <property type="nucleotide sequence ID" value="NZ_JACHBI010000023.1"/>
</dbReference>
<feature type="region of interest" description="Disordered" evidence="1">
    <location>
        <begin position="103"/>
        <end position="128"/>
    </location>
</feature>
<name>A0A7W8XY26_9HYPH</name>
<dbReference type="Proteomes" id="UP000549882">
    <property type="component" value="Unassembled WGS sequence"/>
</dbReference>
<evidence type="ECO:0000256" key="1">
    <source>
        <dbReference type="SAM" id="MobiDB-lite"/>
    </source>
</evidence>
<evidence type="ECO:0000313" key="3">
    <source>
        <dbReference type="Proteomes" id="UP000549882"/>
    </source>
</evidence>
<sequence>MKKLRINFVQMLLVVVGFLATLAVAVNIPDVPSGTGHDELYGMVISITLPDRVGDCAGIDHDIGSKQKHLPTKRHKCCHVACAVYGFVGSLYLAPQPRNGHPFFASRQPMPSPSDPRDIQHPPNTAVV</sequence>
<comment type="caution">
    <text evidence="2">The sequence shown here is derived from an EMBL/GenBank/DDBJ whole genome shotgun (WGS) entry which is preliminary data.</text>
</comment>
<proteinExistence type="predicted"/>